<sequence>MKVLYFAELKEILNQSAEEFNICKDITVEDFEVFLFQQHPELSSKTFQIALNEEFAKKDDIVQPQDTIALIPPVSGG</sequence>
<comment type="similarity">
    <text evidence="2">Belongs to the MoaD family.</text>
</comment>
<organism evidence="4 5">
    <name type="scientific">Staphylococcus saccharolyticus</name>
    <dbReference type="NCBI Taxonomy" id="33028"/>
    <lineage>
        <taxon>Bacteria</taxon>
        <taxon>Bacillati</taxon>
        <taxon>Bacillota</taxon>
        <taxon>Bacilli</taxon>
        <taxon>Bacillales</taxon>
        <taxon>Staphylococcaceae</taxon>
        <taxon>Staphylococcus</taxon>
    </lineage>
</organism>
<dbReference type="GO" id="GO:0000166">
    <property type="term" value="F:nucleotide binding"/>
    <property type="evidence" value="ECO:0007669"/>
    <property type="project" value="UniProtKB-KW"/>
</dbReference>
<dbReference type="Pfam" id="PF02597">
    <property type="entry name" value="ThiS"/>
    <property type="match status" value="1"/>
</dbReference>
<dbReference type="CDD" id="cd00754">
    <property type="entry name" value="Ubl_MoaD"/>
    <property type="match status" value="1"/>
</dbReference>
<dbReference type="AlphaFoldDB" id="A0A380GZV6"/>
<evidence type="ECO:0000256" key="3">
    <source>
        <dbReference type="ARBA" id="ARBA00024247"/>
    </source>
</evidence>
<dbReference type="SUPFAM" id="SSF54285">
    <property type="entry name" value="MoaD/ThiS"/>
    <property type="match status" value="1"/>
</dbReference>
<dbReference type="Gene3D" id="3.10.20.30">
    <property type="match status" value="1"/>
</dbReference>
<dbReference type="InterPro" id="IPR012675">
    <property type="entry name" value="Beta-grasp_dom_sf"/>
</dbReference>
<dbReference type="GeneID" id="63934790"/>
<evidence type="ECO:0000256" key="2">
    <source>
        <dbReference type="ARBA" id="ARBA00024200"/>
    </source>
</evidence>
<dbReference type="EMBL" id="UHDZ01000001">
    <property type="protein sequence ID" value="SUM69357.1"/>
    <property type="molecule type" value="Genomic_DNA"/>
</dbReference>
<dbReference type="Proteomes" id="UP000255425">
    <property type="component" value="Unassembled WGS sequence"/>
</dbReference>
<evidence type="ECO:0000313" key="5">
    <source>
        <dbReference type="Proteomes" id="UP000255425"/>
    </source>
</evidence>
<name>A0A380GZV6_9STAP</name>
<reference evidence="4 5" key="1">
    <citation type="submission" date="2018-06" db="EMBL/GenBank/DDBJ databases">
        <authorList>
            <consortium name="Pathogen Informatics"/>
            <person name="Doyle S."/>
        </authorList>
    </citation>
    <scope>NUCLEOTIDE SEQUENCE [LARGE SCALE GENOMIC DNA]</scope>
    <source>
        <strain evidence="4 5">NCTC11807</strain>
    </source>
</reference>
<evidence type="ECO:0000313" key="4">
    <source>
        <dbReference type="EMBL" id="SUM69357.1"/>
    </source>
</evidence>
<dbReference type="InterPro" id="IPR003749">
    <property type="entry name" value="ThiS/MoaD-like"/>
</dbReference>
<dbReference type="InterPro" id="IPR044672">
    <property type="entry name" value="MOCS2A"/>
</dbReference>
<accession>A0A380GZV6</accession>
<dbReference type="GO" id="GO:0006777">
    <property type="term" value="P:Mo-molybdopterin cofactor biosynthetic process"/>
    <property type="evidence" value="ECO:0007669"/>
    <property type="project" value="InterPro"/>
</dbReference>
<gene>
    <name evidence="4" type="primary">moaD</name>
    <name evidence="4" type="ORF">NCTC11807_00814</name>
</gene>
<keyword evidence="5" id="KW-1185">Reference proteome</keyword>
<dbReference type="GO" id="GO:1990133">
    <property type="term" value="C:molybdopterin adenylyltransferase complex"/>
    <property type="evidence" value="ECO:0007669"/>
    <property type="project" value="TreeGrafter"/>
</dbReference>
<evidence type="ECO:0000256" key="1">
    <source>
        <dbReference type="ARBA" id="ARBA00022741"/>
    </source>
</evidence>
<dbReference type="UniPathway" id="UPA00344"/>
<dbReference type="PANTHER" id="PTHR33359:SF1">
    <property type="entry name" value="MOLYBDOPTERIN SYNTHASE SULFUR CARRIER SUBUNIT"/>
    <property type="match status" value="1"/>
</dbReference>
<dbReference type="PANTHER" id="PTHR33359">
    <property type="entry name" value="MOLYBDOPTERIN SYNTHASE SULFUR CARRIER SUBUNIT"/>
    <property type="match status" value="1"/>
</dbReference>
<dbReference type="InterPro" id="IPR016155">
    <property type="entry name" value="Mopterin_synth/thiamin_S_b"/>
</dbReference>
<protein>
    <recommendedName>
        <fullName evidence="3">Molybdopterin synthase sulfur carrier subunit</fullName>
    </recommendedName>
</protein>
<dbReference type="RefSeq" id="WP_115312831.1">
    <property type="nucleotide sequence ID" value="NZ_CP066042.1"/>
</dbReference>
<keyword evidence="1" id="KW-0547">Nucleotide-binding</keyword>
<dbReference type="NCBIfam" id="TIGR01682">
    <property type="entry name" value="moaD"/>
    <property type="match status" value="1"/>
</dbReference>
<proteinExistence type="inferred from homology"/>